<protein>
    <submittedName>
        <fullName evidence="1">Uncharacterized protein</fullName>
    </submittedName>
</protein>
<accession>A0A4Y1ZYR6</accession>
<name>A0A4Y1ZYR6_ARAVE</name>
<organism evidence="1 2">
    <name type="scientific">Araneus ventricosus</name>
    <name type="common">Orbweaver spider</name>
    <name type="synonym">Epeira ventricosa</name>
    <dbReference type="NCBI Taxonomy" id="182803"/>
    <lineage>
        <taxon>Eukaryota</taxon>
        <taxon>Metazoa</taxon>
        <taxon>Ecdysozoa</taxon>
        <taxon>Arthropoda</taxon>
        <taxon>Chelicerata</taxon>
        <taxon>Arachnida</taxon>
        <taxon>Araneae</taxon>
        <taxon>Araneomorphae</taxon>
        <taxon>Entelegynae</taxon>
        <taxon>Araneoidea</taxon>
        <taxon>Araneidae</taxon>
        <taxon>Araneus</taxon>
    </lineage>
</organism>
<keyword evidence="2" id="KW-1185">Reference proteome</keyword>
<reference evidence="1 2" key="1">
    <citation type="journal article" date="2019" name="Sci. Rep.">
        <title>Orb-weaving spider Araneus ventricosus genome elucidates the spidroin gene catalogue.</title>
        <authorList>
            <person name="Kono N."/>
            <person name="Nakamura H."/>
            <person name="Ohtoshi R."/>
            <person name="Moran D.A.P."/>
            <person name="Shinohara A."/>
            <person name="Yoshida Y."/>
            <person name="Fujiwara M."/>
            <person name="Mori M."/>
            <person name="Tomita M."/>
            <person name="Arakawa K."/>
        </authorList>
    </citation>
    <scope>NUCLEOTIDE SEQUENCE [LARGE SCALE GENOMIC DNA]</scope>
</reference>
<evidence type="ECO:0000313" key="1">
    <source>
        <dbReference type="EMBL" id="GBL72427.1"/>
    </source>
</evidence>
<dbReference type="AlphaFoldDB" id="A0A4Y1ZYR6"/>
<sequence>KARGTAFELRPCDEITFYGEDLVMGHLRDQREIDEDEKGFQLTLFHRKMIMICKFYQ</sequence>
<dbReference type="EMBL" id="BGPR01154684">
    <property type="protein sequence ID" value="GBL72427.1"/>
    <property type="molecule type" value="Genomic_DNA"/>
</dbReference>
<feature type="non-terminal residue" evidence="1">
    <location>
        <position position="1"/>
    </location>
</feature>
<evidence type="ECO:0000313" key="2">
    <source>
        <dbReference type="Proteomes" id="UP000499080"/>
    </source>
</evidence>
<proteinExistence type="predicted"/>
<gene>
    <name evidence="1" type="ORF">AVEN_59325_1</name>
</gene>
<comment type="caution">
    <text evidence="1">The sequence shown here is derived from an EMBL/GenBank/DDBJ whole genome shotgun (WGS) entry which is preliminary data.</text>
</comment>
<dbReference type="Proteomes" id="UP000499080">
    <property type="component" value="Unassembled WGS sequence"/>
</dbReference>